<dbReference type="RefSeq" id="WP_308432068.1">
    <property type="nucleotide sequence ID" value="NZ_BMUO01000014.1"/>
</dbReference>
<dbReference type="EMBL" id="JAYXNZ010000002">
    <property type="protein sequence ID" value="MEC7057276.1"/>
    <property type="molecule type" value="Genomic_DNA"/>
</dbReference>
<dbReference type="Proteomes" id="UP001353952">
    <property type="component" value="Unassembled WGS sequence"/>
</dbReference>
<organism evidence="2 3">
    <name type="scientific">Streptomyces violaceochromogenes</name>
    <dbReference type="NCBI Taxonomy" id="67377"/>
    <lineage>
        <taxon>Bacteria</taxon>
        <taxon>Bacillati</taxon>
        <taxon>Actinomycetota</taxon>
        <taxon>Actinomycetes</taxon>
        <taxon>Kitasatosporales</taxon>
        <taxon>Streptomycetaceae</taxon>
        <taxon>Streptomyces</taxon>
    </lineage>
</organism>
<sequence length="107" mass="10966">MASFLGRRVSPDVATHPDPATLAAVLGCIREEAGVRPEREVPAGVEVVRRRGTGADYLFLIDHTGRGAEIPADGVELLTGKPVVGSFTLPAGGVAVVREPVAGPGGE</sequence>
<keyword evidence="3" id="KW-1185">Reference proteome</keyword>
<comment type="caution">
    <text evidence="2">The sequence shown here is derived from an EMBL/GenBank/DDBJ whole genome shotgun (WGS) entry which is preliminary data.</text>
</comment>
<accession>A0ABU6M666</accession>
<evidence type="ECO:0000259" key="1">
    <source>
        <dbReference type="Pfam" id="PF08533"/>
    </source>
</evidence>
<feature type="domain" description="Beta-galactosidase C-terminal" evidence="1">
    <location>
        <begin position="44"/>
        <end position="99"/>
    </location>
</feature>
<dbReference type="Pfam" id="PF08533">
    <property type="entry name" value="Glyco_hydro_42C"/>
    <property type="match status" value="1"/>
</dbReference>
<reference evidence="2 3" key="1">
    <citation type="submission" date="2024-01" db="EMBL/GenBank/DDBJ databases">
        <title>Genome analysis.</title>
        <authorList>
            <person name="Zhang K."/>
        </authorList>
    </citation>
    <scope>NUCLEOTIDE SEQUENCE [LARGE SCALE GENOMIC DNA]</scope>
    <source>
        <strain evidence="2 3">CGMCC 4.1753</strain>
    </source>
</reference>
<proteinExistence type="predicted"/>
<name>A0ABU6M666_9ACTN</name>
<protein>
    <submittedName>
        <fullName evidence="2">Beta-galactosidase C-terminal domain</fullName>
    </submittedName>
</protein>
<evidence type="ECO:0000313" key="3">
    <source>
        <dbReference type="Proteomes" id="UP001353952"/>
    </source>
</evidence>
<evidence type="ECO:0000313" key="2">
    <source>
        <dbReference type="EMBL" id="MEC7057276.1"/>
    </source>
</evidence>
<gene>
    <name evidence="2" type="ORF">RFN57_34085</name>
</gene>
<dbReference type="InterPro" id="IPR013739">
    <property type="entry name" value="Beta_galactosidase_C"/>
</dbReference>
<dbReference type="Gene3D" id="2.60.40.1180">
    <property type="entry name" value="Golgi alpha-mannosidase II"/>
    <property type="match status" value="1"/>
</dbReference>
<dbReference type="InterPro" id="IPR013780">
    <property type="entry name" value="Glyco_hydro_b"/>
</dbReference>